<evidence type="ECO:0000313" key="2">
    <source>
        <dbReference type="Proteomes" id="UP000637267"/>
    </source>
</evidence>
<protein>
    <submittedName>
        <fullName evidence="1">Nitrate reductase</fullName>
    </submittedName>
</protein>
<dbReference type="RefSeq" id="WP_188705002.1">
    <property type="nucleotide sequence ID" value="NZ_BMLX01000003.1"/>
</dbReference>
<proteinExistence type="predicted"/>
<organism evidence="1 2">
    <name type="scientific">Silvimonas iriomotensis</name>
    <dbReference type="NCBI Taxonomy" id="449662"/>
    <lineage>
        <taxon>Bacteria</taxon>
        <taxon>Pseudomonadati</taxon>
        <taxon>Pseudomonadota</taxon>
        <taxon>Betaproteobacteria</taxon>
        <taxon>Neisseriales</taxon>
        <taxon>Chitinibacteraceae</taxon>
        <taxon>Silvimonas</taxon>
    </lineage>
</organism>
<name>A0ABQ2PBW3_9NEIS</name>
<keyword evidence="2" id="KW-1185">Reference proteome</keyword>
<dbReference type="EMBL" id="BMLX01000003">
    <property type="protein sequence ID" value="GGP22836.1"/>
    <property type="molecule type" value="Genomic_DNA"/>
</dbReference>
<gene>
    <name evidence="1" type="ORF">GCM10010970_28360</name>
</gene>
<sequence>MVSQLQPNESLEARLRSMVQADAQLLALLACVRAIGLKDWCIAAGAVRNRVWQQLHGQTSLCQPNDVDVCYFDADLPPDHARQVQAALAAAQPEVHWDVVNQAWAHLFNGLAAVGSLAQGLASRPETATAVGVWLDETGQVQVLAPLGLDDLFGLQLRRNPAFANEDVFRQRLTQKQWQRHWPLLTLQD</sequence>
<evidence type="ECO:0000313" key="1">
    <source>
        <dbReference type="EMBL" id="GGP22836.1"/>
    </source>
</evidence>
<reference evidence="2" key="1">
    <citation type="journal article" date="2019" name="Int. J. Syst. Evol. Microbiol.">
        <title>The Global Catalogue of Microorganisms (GCM) 10K type strain sequencing project: providing services to taxonomists for standard genome sequencing and annotation.</title>
        <authorList>
            <consortium name="The Broad Institute Genomics Platform"/>
            <consortium name="The Broad Institute Genome Sequencing Center for Infectious Disease"/>
            <person name="Wu L."/>
            <person name="Ma J."/>
        </authorList>
    </citation>
    <scope>NUCLEOTIDE SEQUENCE [LARGE SCALE GENOMIC DNA]</scope>
    <source>
        <strain evidence="2">CGMCC 1.8859</strain>
    </source>
</reference>
<dbReference type="PANTHER" id="PTHR39166">
    <property type="entry name" value="BLL1166 PROTEIN"/>
    <property type="match status" value="1"/>
</dbReference>
<comment type="caution">
    <text evidence="1">The sequence shown here is derived from an EMBL/GenBank/DDBJ whole genome shotgun (WGS) entry which is preliminary data.</text>
</comment>
<dbReference type="InterPro" id="IPR009267">
    <property type="entry name" value="NTP_transf_6"/>
</dbReference>
<dbReference type="Pfam" id="PF06042">
    <property type="entry name" value="NTP_transf_6"/>
    <property type="match status" value="1"/>
</dbReference>
<dbReference type="Proteomes" id="UP000637267">
    <property type="component" value="Unassembled WGS sequence"/>
</dbReference>
<dbReference type="PANTHER" id="PTHR39166:SF1">
    <property type="entry name" value="BLL1166 PROTEIN"/>
    <property type="match status" value="1"/>
</dbReference>
<accession>A0ABQ2PBW3</accession>